<evidence type="ECO:0000256" key="1">
    <source>
        <dbReference type="SAM" id="Phobius"/>
    </source>
</evidence>
<gene>
    <name evidence="2" type="ORF">D0Z07_1152</name>
</gene>
<name>A0A9P7B096_9HELO</name>
<feature type="transmembrane region" description="Helical" evidence="1">
    <location>
        <begin position="49"/>
        <end position="73"/>
    </location>
</feature>
<keyword evidence="1" id="KW-0812">Transmembrane</keyword>
<dbReference type="OrthoDB" id="5402974at2759"/>
<dbReference type="InterPro" id="IPR031563">
    <property type="entry name" value="MOT1/MOT2"/>
</dbReference>
<feature type="transmembrane region" description="Helical" evidence="1">
    <location>
        <begin position="21"/>
        <end position="43"/>
    </location>
</feature>
<sequence length="457" mass="49410">MASMIRQLHNNNFSTFRRSPLAEISGSLGDLGTLLPLMIALAVNNSISLSTTLVFSGLWNIATGVAFGIPLPVQPMKAIAAVAIDRKFSIEETVSAGFTTSSVVLIFSVTGLLRSFTNAIPTPVVKGIQVGAGLSLVLSAGSSLLQPLGWSMPNAFDNLLWAIFAFLALLVNQLTPRVPYALLIVVVGIVLSVCIAGTGNLPALEIWHPHTVVPTWRDFKVGALDAGLGQIPLTTLNSIIAVSYLAADLLPHIPAPGVTSIGISVSVMNLIGGWFGAMPVCHGSGGLAAQYHFGARSGASIIILGIFKIILGFFFGESLVGLLKVYPKGLLGVMVLAAGLELARVGESLNYGARDLWEHSDSISESTAERPKRQRQLSDDERKQRWTVMFMTVGLLLAFRNDGVGFLAGMLCHWAYQSPKLWGSWQDWRTKIDERRRRRRRSQLVTNVEEEEEQLLP</sequence>
<feature type="transmembrane region" description="Helical" evidence="1">
    <location>
        <begin position="293"/>
        <end position="314"/>
    </location>
</feature>
<evidence type="ECO:0000313" key="3">
    <source>
        <dbReference type="Proteomes" id="UP000785200"/>
    </source>
</evidence>
<reference evidence="2" key="1">
    <citation type="submission" date="2019-07" db="EMBL/GenBank/DDBJ databases">
        <title>Hyphodiscus hymeniophilus genome sequencing and assembly.</title>
        <authorList>
            <person name="Kramer G."/>
            <person name="Nodwell J."/>
        </authorList>
    </citation>
    <scope>NUCLEOTIDE SEQUENCE</scope>
    <source>
        <strain evidence="2">ATCC 34498</strain>
    </source>
</reference>
<feature type="transmembrane region" description="Helical" evidence="1">
    <location>
        <begin position="94"/>
        <end position="116"/>
    </location>
</feature>
<comment type="caution">
    <text evidence="2">The sequence shown here is derived from an EMBL/GenBank/DDBJ whole genome shotgun (WGS) entry which is preliminary data.</text>
</comment>
<feature type="transmembrane region" description="Helical" evidence="1">
    <location>
        <begin position="180"/>
        <end position="201"/>
    </location>
</feature>
<dbReference type="EMBL" id="VNKQ01000003">
    <property type="protein sequence ID" value="KAG0652002.1"/>
    <property type="molecule type" value="Genomic_DNA"/>
</dbReference>
<accession>A0A9P7B096</accession>
<dbReference type="GO" id="GO:0015098">
    <property type="term" value="F:molybdate ion transmembrane transporter activity"/>
    <property type="evidence" value="ECO:0007669"/>
    <property type="project" value="InterPro"/>
</dbReference>
<organism evidence="2 3">
    <name type="scientific">Hyphodiscus hymeniophilus</name>
    <dbReference type="NCBI Taxonomy" id="353542"/>
    <lineage>
        <taxon>Eukaryota</taxon>
        <taxon>Fungi</taxon>
        <taxon>Dikarya</taxon>
        <taxon>Ascomycota</taxon>
        <taxon>Pezizomycotina</taxon>
        <taxon>Leotiomycetes</taxon>
        <taxon>Helotiales</taxon>
        <taxon>Hyphodiscaceae</taxon>
        <taxon>Hyphodiscus</taxon>
    </lineage>
</organism>
<feature type="transmembrane region" description="Helical" evidence="1">
    <location>
        <begin position="258"/>
        <end position="281"/>
    </location>
</feature>
<proteinExistence type="predicted"/>
<feature type="transmembrane region" description="Helical" evidence="1">
    <location>
        <begin position="155"/>
        <end position="174"/>
    </location>
</feature>
<keyword evidence="1" id="KW-0472">Membrane</keyword>
<dbReference type="Pfam" id="PF16983">
    <property type="entry name" value="MFS_MOT1"/>
    <property type="match status" value="2"/>
</dbReference>
<keyword evidence="1" id="KW-1133">Transmembrane helix</keyword>
<keyword evidence="3" id="KW-1185">Reference proteome</keyword>
<dbReference type="Proteomes" id="UP000785200">
    <property type="component" value="Unassembled WGS sequence"/>
</dbReference>
<dbReference type="AlphaFoldDB" id="A0A9P7B096"/>
<dbReference type="PANTHER" id="PTHR31970:SF9">
    <property type="entry name" value="MOLYBDATE TRANSPORTER 2"/>
    <property type="match status" value="1"/>
</dbReference>
<dbReference type="PANTHER" id="PTHR31970">
    <property type="match status" value="1"/>
</dbReference>
<evidence type="ECO:0000313" key="2">
    <source>
        <dbReference type="EMBL" id="KAG0652002.1"/>
    </source>
</evidence>
<protein>
    <submittedName>
        <fullName evidence="2">Molybdate transporter 1</fullName>
    </submittedName>
</protein>